<evidence type="ECO:0000313" key="2">
    <source>
        <dbReference type="EMBL" id="MFC7327629.1"/>
    </source>
</evidence>
<sequence length="439" mass="44918">MLPTADADLTDRDPGLPALRALLAPEELRDRIAALLPAAAELPRSVRIDRLDYRPAGGSARAGAVLEYADRTRRVTVTAHRPGDGGPGPDRSWSPAGRPGAGVVDVTELTDPGWPGVLADREHGLVVTAAADDPGLPALRHFTAGPERFAPLPGGRVRTLRHEPGRRWSGRVEDAAGQPRYTVRCRADGVNVAAHLALAAAGVPVPDLQRVSRFGVLATRWVPGGTLGALLAAADPAVGDALAATGELLARIHAVPPPRELPESDAPPTAGAAARAIAALLPGLTERATAVAAACDAAARHGGRTGDLMVLSLGACTADHIAAGERPVPLGLDRVRVAHPAEDLAEFAAGEIAAGRSAADAPERVLGPLLDGYLSAAPADGAAAVRGALAARTAGALLRRAVLPFRRREAHWPELTAGLLAAAETMAEAGTGPHVLSGD</sequence>
<accession>A0ABW2KC37</accession>
<comment type="caution">
    <text evidence="2">The sequence shown here is derived from an EMBL/GenBank/DDBJ whole genome shotgun (WGS) entry which is preliminary data.</text>
</comment>
<dbReference type="InterPro" id="IPR011009">
    <property type="entry name" value="Kinase-like_dom_sf"/>
</dbReference>
<protein>
    <recommendedName>
        <fullName evidence="4">Aminoglycoside phosphotransferase domain-containing protein</fullName>
    </recommendedName>
</protein>
<keyword evidence="3" id="KW-1185">Reference proteome</keyword>
<evidence type="ECO:0000313" key="3">
    <source>
        <dbReference type="Proteomes" id="UP001596540"/>
    </source>
</evidence>
<feature type="region of interest" description="Disordered" evidence="1">
    <location>
        <begin position="78"/>
        <end position="99"/>
    </location>
</feature>
<dbReference type="EMBL" id="JBHTBH010000003">
    <property type="protein sequence ID" value="MFC7327629.1"/>
    <property type="molecule type" value="Genomic_DNA"/>
</dbReference>
<evidence type="ECO:0000256" key="1">
    <source>
        <dbReference type="SAM" id="MobiDB-lite"/>
    </source>
</evidence>
<name>A0ABW2KC37_9ACTN</name>
<dbReference type="Proteomes" id="UP001596540">
    <property type="component" value="Unassembled WGS sequence"/>
</dbReference>
<proteinExistence type="predicted"/>
<dbReference type="RefSeq" id="WP_379870031.1">
    <property type="nucleotide sequence ID" value="NZ_JBHTBH010000003.1"/>
</dbReference>
<evidence type="ECO:0008006" key="4">
    <source>
        <dbReference type="Google" id="ProtNLM"/>
    </source>
</evidence>
<organism evidence="2 3">
    <name type="scientific">Marinactinospora rubrisoli</name>
    <dbReference type="NCBI Taxonomy" id="2715399"/>
    <lineage>
        <taxon>Bacteria</taxon>
        <taxon>Bacillati</taxon>
        <taxon>Actinomycetota</taxon>
        <taxon>Actinomycetes</taxon>
        <taxon>Streptosporangiales</taxon>
        <taxon>Nocardiopsidaceae</taxon>
        <taxon>Marinactinospora</taxon>
    </lineage>
</organism>
<dbReference type="SUPFAM" id="SSF56112">
    <property type="entry name" value="Protein kinase-like (PK-like)"/>
    <property type="match status" value="1"/>
</dbReference>
<reference evidence="3" key="1">
    <citation type="journal article" date="2019" name="Int. J. Syst. Evol. Microbiol.">
        <title>The Global Catalogue of Microorganisms (GCM) 10K type strain sequencing project: providing services to taxonomists for standard genome sequencing and annotation.</title>
        <authorList>
            <consortium name="The Broad Institute Genomics Platform"/>
            <consortium name="The Broad Institute Genome Sequencing Center for Infectious Disease"/>
            <person name="Wu L."/>
            <person name="Ma J."/>
        </authorList>
    </citation>
    <scope>NUCLEOTIDE SEQUENCE [LARGE SCALE GENOMIC DNA]</scope>
    <source>
        <strain evidence="3">CGMCC 4.7382</strain>
    </source>
</reference>
<gene>
    <name evidence="2" type="ORF">ACFQRF_07720</name>
</gene>